<feature type="transmembrane region" description="Helical" evidence="5">
    <location>
        <begin position="104"/>
        <end position="122"/>
    </location>
</feature>
<dbReference type="AlphaFoldDB" id="A0A1I7G281"/>
<evidence type="ECO:0000313" key="7">
    <source>
        <dbReference type="Proteomes" id="UP000198693"/>
    </source>
</evidence>
<keyword evidence="4 5" id="KW-0472">Membrane</keyword>
<keyword evidence="2 5" id="KW-0812">Transmembrane</keyword>
<organism evidence="6 7">
    <name type="scientific">Halomonas korlensis</name>
    <dbReference type="NCBI Taxonomy" id="463301"/>
    <lineage>
        <taxon>Bacteria</taxon>
        <taxon>Pseudomonadati</taxon>
        <taxon>Pseudomonadota</taxon>
        <taxon>Gammaproteobacteria</taxon>
        <taxon>Oceanospirillales</taxon>
        <taxon>Halomonadaceae</taxon>
        <taxon>Halomonas</taxon>
    </lineage>
</organism>
<feature type="transmembrane region" description="Helical" evidence="5">
    <location>
        <begin position="164"/>
        <end position="182"/>
    </location>
</feature>
<evidence type="ECO:0000256" key="5">
    <source>
        <dbReference type="SAM" id="Phobius"/>
    </source>
</evidence>
<accession>A0A1I7G281</accession>
<evidence type="ECO:0000313" key="6">
    <source>
        <dbReference type="EMBL" id="SFU42574.1"/>
    </source>
</evidence>
<comment type="subcellular location">
    <subcellularLocation>
        <location evidence="1">Membrane</location>
        <topology evidence="1">Multi-pass membrane protein</topology>
    </subcellularLocation>
</comment>
<feature type="transmembrane region" description="Helical" evidence="5">
    <location>
        <begin position="6"/>
        <end position="29"/>
    </location>
</feature>
<feature type="transmembrane region" description="Helical" evidence="5">
    <location>
        <begin position="134"/>
        <end position="155"/>
    </location>
</feature>
<name>A0A1I7G281_9GAMM</name>
<keyword evidence="7" id="KW-1185">Reference proteome</keyword>
<dbReference type="STRING" id="463301.SAMN04487955_102193"/>
<gene>
    <name evidence="6" type="ORF">SAMN04487955_102193</name>
</gene>
<feature type="transmembrane region" description="Helical" evidence="5">
    <location>
        <begin position="60"/>
        <end position="83"/>
    </location>
</feature>
<dbReference type="Proteomes" id="UP000198693">
    <property type="component" value="Unassembled WGS sequence"/>
</dbReference>
<keyword evidence="3 5" id="KW-1133">Transmembrane helix</keyword>
<protein>
    <submittedName>
        <fullName evidence="6">Uncharacterized protein</fullName>
    </submittedName>
</protein>
<evidence type="ECO:0000256" key="2">
    <source>
        <dbReference type="ARBA" id="ARBA00022692"/>
    </source>
</evidence>
<dbReference type="EMBL" id="FPBP01000002">
    <property type="protein sequence ID" value="SFU42574.1"/>
    <property type="molecule type" value="Genomic_DNA"/>
</dbReference>
<proteinExistence type="predicted"/>
<reference evidence="7" key="1">
    <citation type="submission" date="2016-10" db="EMBL/GenBank/DDBJ databases">
        <authorList>
            <person name="Varghese N."/>
            <person name="Submissions S."/>
        </authorList>
    </citation>
    <scope>NUCLEOTIDE SEQUENCE [LARGE SCALE GENOMIC DNA]</scope>
    <source>
        <strain evidence="7">CGMCC 1.6981</strain>
    </source>
</reference>
<feature type="transmembrane region" description="Helical" evidence="5">
    <location>
        <begin position="188"/>
        <end position="210"/>
    </location>
</feature>
<sequence length="230" mass="24625">MAILPEALAAALEVMLALLLLLMALACLVDRYLRRACRSFVCFAVLMALTWWQLRAPWLAAVEAVLGALLTGFSLFFALGFGAHHRLPRRDTLPGASPSGVRSWLLPLTWWFMAAAASLLLVDDVGTRLSEALAVLGPLALVGLAIIGLGLWGFVRHRHLLRRLLAFNVLGSGIFLVLAEVAGPRIEAQALILTGLIVALFGSLLGASLIRRLFILDGRLALGSGTGGKE</sequence>
<feature type="transmembrane region" description="Helical" evidence="5">
    <location>
        <begin position="36"/>
        <end position="54"/>
    </location>
</feature>
<evidence type="ECO:0000256" key="3">
    <source>
        <dbReference type="ARBA" id="ARBA00022989"/>
    </source>
</evidence>
<evidence type="ECO:0000256" key="4">
    <source>
        <dbReference type="ARBA" id="ARBA00023136"/>
    </source>
</evidence>
<evidence type="ECO:0000256" key="1">
    <source>
        <dbReference type="ARBA" id="ARBA00004141"/>
    </source>
</evidence>
<dbReference type="Pfam" id="PF00420">
    <property type="entry name" value="Oxidored_q2"/>
    <property type="match status" value="1"/>
</dbReference>
<dbReference type="RefSeq" id="WP_245784146.1">
    <property type="nucleotide sequence ID" value="NZ_FPBP01000002.1"/>
</dbReference>
<dbReference type="Gene3D" id="1.10.287.3510">
    <property type="match status" value="1"/>
</dbReference>
<dbReference type="InterPro" id="IPR039428">
    <property type="entry name" value="NUOK/Mnh_C1-like"/>
</dbReference>
<dbReference type="GO" id="GO:0016020">
    <property type="term" value="C:membrane"/>
    <property type="evidence" value="ECO:0007669"/>
    <property type="project" value="UniProtKB-SubCell"/>
</dbReference>